<dbReference type="SUPFAM" id="SSF47413">
    <property type="entry name" value="lambda repressor-like DNA-binding domains"/>
    <property type="match status" value="1"/>
</dbReference>
<sequence length="283" mass="32526">MVQQQLPPAVMKIVLGNELARQRVEAGLKQDDAAEVLRCTQQKIAHIESGSGIRPMELDALLERYEANETDRAYARDLQAEGNRRTKRGAFSTRFRQHMRLLVDMEPSCQRIFSYRAMVVPGLLQTEQYMRTLFRAWRPSPSHEQIDRDTADRLARQRVLDNTDQQFWFIFDEAALRRTVGCAEIVKEQVLWLVETLDRPNVELQLVPFSTGYYMGQGHDYSIFGYDTKPPVSIVYLEQHDGGAYVDDSKRTGQYLALWEQQKAAASGPEETRRILLDLAGTL</sequence>
<dbReference type="Pfam" id="PF13560">
    <property type="entry name" value="HTH_31"/>
    <property type="match status" value="1"/>
</dbReference>
<evidence type="ECO:0000313" key="2">
    <source>
        <dbReference type="EMBL" id="MFC6867172.1"/>
    </source>
</evidence>
<evidence type="ECO:0000313" key="3">
    <source>
        <dbReference type="Proteomes" id="UP001596337"/>
    </source>
</evidence>
<name>A0ABW2BXK4_9PSEU</name>
<evidence type="ECO:0000259" key="1">
    <source>
        <dbReference type="SMART" id="SM00530"/>
    </source>
</evidence>
<keyword evidence="3" id="KW-1185">Reference proteome</keyword>
<proteinExistence type="predicted"/>
<feature type="domain" description="HTH cro/C1-type" evidence="1">
    <location>
        <begin position="18"/>
        <end position="72"/>
    </location>
</feature>
<dbReference type="Gene3D" id="1.10.260.40">
    <property type="entry name" value="lambda repressor-like DNA-binding domains"/>
    <property type="match status" value="1"/>
</dbReference>
<dbReference type="RefSeq" id="WP_345394751.1">
    <property type="nucleotide sequence ID" value="NZ_BAABLA010000022.1"/>
</dbReference>
<dbReference type="InterPro" id="IPR010982">
    <property type="entry name" value="Lambda_DNA-bd_dom_sf"/>
</dbReference>
<dbReference type="SMART" id="SM00530">
    <property type="entry name" value="HTH_XRE"/>
    <property type="match status" value="1"/>
</dbReference>
<accession>A0ABW2BXK4</accession>
<gene>
    <name evidence="2" type="ORF">ACFQGD_08425</name>
</gene>
<dbReference type="CDD" id="cd00093">
    <property type="entry name" value="HTH_XRE"/>
    <property type="match status" value="1"/>
</dbReference>
<dbReference type="EMBL" id="JBHSXX010000001">
    <property type="protein sequence ID" value="MFC6867172.1"/>
    <property type="molecule type" value="Genomic_DNA"/>
</dbReference>
<dbReference type="InterPro" id="IPR043917">
    <property type="entry name" value="DUF5753"/>
</dbReference>
<dbReference type="InterPro" id="IPR001387">
    <property type="entry name" value="Cro/C1-type_HTH"/>
</dbReference>
<dbReference type="Pfam" id="PF19054">
    <property type="entry name" value="DUF5753"/>
    <property type="match status" value="1"/>
</dbReference>
<dbReference type="Proteomes" id="UP001596337">
    <property type="component" value="Unassembled WGS sequence"/>
</dbReference>
<organism evidence="2 3">
    <name type="scientific">Haloechinothrix salitolerans</name>
    <dbReference type="NCBI Taxonomy" id="926830"/>
    <lineage>
        <taxon>Bacteria</taxon>
        <taxon>Bacillati</taxon>
        <taxon>Actinomycetota</taxon>
        <taxon>Actinomycetes</taxon>
        <taxon>Pseudonocardiales</taxon>
        <taxon>Pseudonocardiaceae</taxon>
        <taxon>Haloechinothrix</taxon>
    </lineage>
</organism>
<reference evidence="3" key="1">
    <citation type="journal article" date="2019" name="Int. J. Syst. Evol. Microbiol.">
        <title>The Global Catalogue of Microorganisms (GCM) 10K type strain sequencing project: providing services to taxonomists for standard genome sequencing and annotation.</title>
        <authorList>
            <consortium name="The Broad Institute Genomics Platform"/>
            <consortium name="The Broad Institute Genome Sequencing Center for Infectious Disease"/>
            <person name="Wu L."/>
            <person name="Ma J."/>
        </authorList>
    </citation>
    <scope>NUCLEOTIDE SEQUENCE [LARGE SCALE GENOMIC DNA]</scope>
    <source>
        <strain evidence="3">KCTC 32255</strain>
    </source>
</reference>
<comment type="caution">
    <text evidence="2">The sequence shown here is derived from an EMBL/GenBank/DDBJ whole genome shotgun (WGS) entry which is preliminary data.</text>
</comment>
<protein>
    <submittedName>
        <fullName evidence="2">Helix-turn-helix domain-containing protein</fullName>
    </submittedName>
</protein>